<reference evidence="1 2" key="1">
    <citation type="submission" date="2014-09" db="EMBL/GenBank/DDBJ databases">
        <authorList>
            <person name="Ellenberger Sabrina"/>
        </authorList>
    </citation>
    <scope>NUCLEOTIDE SEQUENCE [LARGE SCALE GENOMIC DNA]</scope>
    <source>
        <strain evidence="1 2">CBS 412.66</strain>
    </source>
</reference>
<dbReference type="EMBL" id="LN733737">
    <property type="protein sequence ID" value="CEP17816.1"/>
    <property type="molecule type" value="Genomic_DNA"/>
</dbReference>
<evidence type="ECO:0000313" key="1">
    <source>
        <dbReference type="EMBL" id="CEP17816.1"/>
    </source>
</evidence>
<dbReference type="OrthoDB" id="2243114at2759"/>
<accession>A0A0B7NGZ7</accession>
<evidence type="ECO:0000313" key="2">
    <source>
        <dbReference type="Proteomes" id="UP000054107"/>
    </source>
</evidence>
<protein>
    <submittedName>
        <fullName evidence="1">Uncharacterized protein</fullName>
    </submittedName>
</protein>
<keyword evidence="2" id="KW-1185">Reference proteome</keyword>
<gene>
    <name evidence="1" type="primary">PARPA_12116.1 scaffold 44939</name>
</gene>
<name>A0A0B7NGZ7_9FUNG</name>
<proteinExistence type="predicted"/>
<dbReference type="Proteomes" id="UP000054107">
    <property type="component" value="Unassembled WGS sequence"/>
</dbReference>
<organism evidence="1 2">
    <name type="scientific">Parasitella parasitica</name>
    <dbReference type="NCBI Taxonomy" id="35722"/>
    <lineage>
        <taxon>Eukaryota</taxon>
        <taxon>Fungi</taxon>
        <taxon>Fungi incertae sedis</taxon>
        <taxon>Mucoromycota</taxon>
        <taxon>Mucoromycotina</taxon>
        <taxon>Mucoromycetes</taxon>
        <taxon>Mucorales</taxon>
        <taxon>Mucorineae</taxon>
        <taxon>Mucoraceae</taxon>
        <taxon>Parasitella</taxon>
    </lineage>
</organism>
<sequence>MIYTPENELSLVKYLTKDLKDAIYKSLVQLRFQMNEYIESGSIAPSHSNKEDTRNEHIVEDKLKRTAKRILDYIDHIDEEASQAGMKQDEARKKAHEIIESITEEIKVEPIQMPQAININLDSTEVDQIAFELQEITKLALLEKTRLSEQLNLIQSRVSTLPTDNEDQGSHLLINALKAEVDHLRATAEENIRAKTKSSLQIIEKMHAIPSIKHRMREDMQSAQRAALKDLRQVYVKLYQTNKLLDELAH</sequence>
<dbReference type="AlphaFoldDB" id="A0A0B7NGZ7"/>